<feature type="coiled-coil region" evidence="7">
    <location>
        <begin position="771"/>
        <end position="945"/>
    </location>
</feature>
<dbReference type="Gene3D" id="3.30.70.1620">
    <property type="match status" value="1"/>
</dbReference>
<comment type="subcellular location">
    <subcellularLocation>
        <location evidence="1 7">Cytoplasm</location>
    </subcellularLocation>
</comment>
<keyword evidence="10" id="KW-1185">Reference proteome</keyword>
<dbReference type="InterPro" id="IPR036277">
    <property type="entry name" value="SMC_hinge_sf"/>
</dbReference>
<comment type="subunit">
    <text evidence="7">Homodimer.</text>
</comment>
<dbReference type="SMART" id="SM00968">
    <property type="entry name" value="SMC_hinge"/>
    <property type="match status" value="1"/>
</dbReference>
<protein>
    <recommendedName>
        <fullName evidence="7">Chromosome partition protein Smc</fullName>
    </recommendedName>
</protein>
<dbReference type="Gene3D" id="3.40.50.300">
    <property type="entry name" value="P-loop containing nucleotide triphosphate hydrolases"/>
    <property type="match status" value="2"/>
</dbReference>
<dbReference type="Pfam" id="PF06470">
    <property type="entry name" value="SMC_hinge"/>
    <property type="match status" value="1"/>
</dbReference>
<keyword evidence="4 7" id="KW-0067">ATP-binding</keyword>
<dbReference type="GO" id="GO:0006260">
    <property type="term" value="P:DNA replication"/>
    <property type="evidence" value="ECO:0007669"/>
    <property type="project" value="UniProtKB-UniRule"/>
</dbReference>
<evidence type="ECO:0000256" key="6">
    <source>
        <dbReference type="ARBA" id="ARBA00023125"/>
    </source>
</evidence>
<dbReference type="GO" id="GO:0005524">
    <property type="term" value="F:ATP binding"/>
    <property type="evidence" value="ECO:0007669"/>
    <property type="project" value="UniProtKB-UniRule"/>
</dbReference>
<gene>
    <name evidence="7 9" type="primary">smc</name>
    <name evidence="9" type="ORF">C5Q96_03175</name>
</gene>
<feature type="coiled-coil region" evidence="7">
    <location>
        <begin position="250"/>
        <end position="532"/>
    </location>
</feature>
<dbReference type="InterPro" id="IPR024704">
    <property type="entry name" value="SMC"/>
</dbReference>
<dbReference type="GO" id="GO:0005694">
    <property type="term" value="C:chromosome"/>
    <property type="evidence" value="ECO:0007669"/>
    <property type="project" value="InterPro"/>
</dbReference>
<dbReference type="InterPro" id="IPR003395">
    <property type="entry name" value="RecF/RecN/SMC_N"/>
</dbReference>
<comment type="similarity">
    <text evidence="7">Belongs to the SMC family.</text>
</comment>
<dbReference type="PIRSF" id="PIRSF005719">
    <property type="entry name" value="SMC"/>
    <property type="match status" value="1"/>
</dbReference>
<dbReference type="GO" id="GO:0007062">
    <property type="term" value="P:sister chromatid cohesion"/>
    <property type="evidence" value="ECO:0007669"/>
    <property type="project" value="InterPro"/>
</dbReference>
<proteinExistence type="inferred from homology"/>
<dbReference type="GO" id="GO:0005737">
    <property type="term" value="C:cytoplasm"/>
    <property type="evidence" value="ECO:0007669"/>
    <property type="project" value="UniProtKB-SubCell"/>
</dbReference>
<feature type="coiled-coil region" evidence="7">
    <location>
        <begin position="183"/>
        <end position="224"/>
    </location>
</feature>
<feature type="binding site" evidence="7">
    <location>
        <begin position="48"/>
        <end position="55"/>
    </location>
    <ligand>
        <name>ATP</name>
        <dbReference type="ChEBI" id="CHEBI:30616"/>
    </ligand>
</feature>
<dbReference type="KEGG" id="mdv:C5Q96_03175"/>
<evidence type="ECO:0000256" key="1">
    <source>
        <dbReference type="ARBA" id="ARBA00004496"/>
    </source>
</evidence>
<organism evidence="9 10">
    <name type="scientific">Mogibacterium diversum</name>
    <dbReference type="NCBI Taxonomy" id="114527"/>
    <lineage>
        <taxon>Bacteria</taxon>
        <taxon>Bacillati</taxon>
        <taxon>Bacillota</taxon>
        <taxon>Clostridia</taxon>
        <taxon>Peptostreptococcales</taxon>
        <taxon>Anaerovoracaceae</taxon>
        <taxon>Mogibacterium</taxon>
    </lineage>
</organism>
<evidence type="ECO:0000256" key="7">
    <source>
        <dbReference type="HAMAP-Rule" id="MF_01894"/>
    </source>
</evidence>
<comment type="domain">
    <text evidence="7">Contains large globular domains required for ATP hydrolysis at each terminus and a third globular domain forming a flexible hinge near the middle of the molecule. These domains are separated by coiled-coil structures.</text>
</comment>
<dbReference type="GO" id="GO:0030261">
    <property type="term" value="P:chromosome condensation"/>
    <property type="evidence" value="ECO:0007669"/>
    <property type="project" value="InterPro"/>
</dbReference>
<name>A0A2S0L3L0_9FIRM</name>
<feature type="domain" description="SMC hinge" evidence="8">
    <location>
        <begin position="535"/>
        <end position="652"/>
    </location>
</feature>
<dbReference type="SUPFAM" id="SSF52540">
    <property type="entry name" value="P-loop containing nucleoside triphosphate hydrolases"/>
    <property type="match status" value="1"/>
</dbReference>
<dbReference type="NCBIfam" id="TIGR02168">
    <property type="entry name" value="SMC_prok_B"/>
    <property type="match status" value="1"/>
</dbReference>
<dbReference type="Proteomes" id="UP000237883">
    <property type="component" value="Chromosome"/>
</dbReference>
<keyword evidence="2 7" id="KW-0963">Cytoplasm</keyword>
<accession>A0A2S0L3L0</accession>
<dbReference type="HAMAP" id="MF_01894">
    <property type="entry name" value="Smc_prok"/>
    <property type="match status" value="1"/>
</dbReference>
<dbReference type="SUPFAM" id="SSF75553">
    <property type="entry name" value="Smc hinge domain"/>
    <property type="match status" value="1"/>
</dbReference>
<evidence type="ECO:0000256" key="4">
    <source>
        <dbReference type="ARBA" id="ARBA00022840"/>
    </source>
</evidence>
<dbReference type="InterPro" id="IPR010935">
    <property type="entry name" value="SMC_hinge"/>
</dbReference>
<evidence type="ECO:0000313" key="9">
    <source>
        <dbReference type="EMBL" id="AVM47892.1"/>
    </source>
</evidence>
<dbReference type="FunFam" id="3.40.50.300:FF:000901">
    <property type="entry name" value="Chromosome partition protein Smc"/>
    <property type="match status" value="1"/>
</dbReference>
<dbReference type="Gene3D" id="1.20.5.170">
    <property type="match status" value="1"/>
</dbReference>
<keyword evidence="3 7" id="KW-0547">Nucleotide-binding</keyword>
<comment type="function">
    <text evidence="7">Required for chromosome condensation and partitioning.</text>
</comment>
<evidence type="ECO:0000259" key="8">
    <source>
        <dbReference type="SMART" id="SM00968"/>
    </source>
</evidence>
<evidence type="ECO:0000256" key="5">
    <source>
        <dbReference type="ARBA" id="ARBA00023054"/>
    </source>
</evidence>
<dbReference type="GO" id="GO:0007059">
    <property type="term" value="P:chromosome segregation"/>
    <property type="evidence" value="ECO:0007669"/>
    <property type="project" value="UniProtKB-UniRule"/>
</dbReference>
<keyword evidence="5 7" id="KW-0175">Coiled coil</keyword>
<evidence type="ECO:0000256" key="2">
    <source>
        <dbReference type="ARBA" id="ARBA00022490"/>
    </source>
</evidence>
<evidence type="ECO:0000256" key="3">
    <source>
        <dbReference type="ARBA" id="ARBA00022741"/>
    </source>
</evidence>
<dbReference type="CDD" id="cd03278">
    <property type="entry name" value="ABC_SMC_barmotin"/>
    <property type="match status" value="2"/>
</dbReference>
<evidence type="ECO:0000313" key="10">
    <source>
        <dbReference type="Proteomes" id="UP000237883"/>
    </source>
</evidence>
<dbReference type="GO" id="GO:0003677">
    <property type="term" value="F:DNA binding"/>
    <property type="evidence" value="ECO:0007669"/>
    <property type="project" value="UniProtKB-UniRule"/>
</dbReference>
<dbReference type="AlphaFoldDB" id="A0A2S0L3L0"/>
<dbReference type="FunFam" id="3.40.50.300:FF:000984">
    <property type="entry name" value="Chromosome partition protein Smc"/>
    <property type="match status" value="1"/>
</dbReference>
<dbReference type="GO" id="GO:0016887">
    <property type="term" value="F:ATP hydrolysis activity"/>
    <property type="evidence" value="ECO:0007669"/>
    <property type="project" value="InterPro"/>
</dbReference>
<keyword evidence="6 7" id="KW-0238">DNA-binding</keyword>
<dbReference type="InterPro" id="IPR027417">
    <property type="entry name" value="P-loop_NTPase"/>
</dbReference>
<dbReference type="EMBL" id="CP027228">
    <property type="protein sequence ID" value="AVM47892.1"/>
    <property type="molecule type" value="Genomic_DNA"/>
</dbReference>
<reference evidence="10" key="1">
    <citation type="submission" date="2018-02" db="EMBL/GenBank/DDBJ databases">
        <authorList>
            <person name="Holder M.E."/>
            <person name="Ajami N.J."/>
            <person name="Petrosino J.F."/>
        </authorList>
    </citation>
    <scope>NUCLEOTIDE SEQUENCE [LARGE SCALE GENOMIC DNA]</scope>
    <source>
        <strain evidence="10">CCUG 47132</strain>
    </source>
</reference>
<dbReference type="PANTHER" id="PTHR43977">
    <property type="entry name" value="STRUCTURAL MAINTENANCE OF CHROMOSOMES PROTEIN 3"/>
    <property type="match status" value="1"/>
</dbReference>
<dbReference type="Pfam" id="PF02463">
    <property type="entry name" value="SMC_N"/>
    <property type="match status" value="1"/>
</dbReference>
<dbReference type="Gene3D" id="1.20.1060.20">
    <property type="match status" value="1"/>
</dbReference>
<dbReference type="InterPro" id="IPR011890">
    <property type="entry name" value="SMC_prok"/>
</dbReference>
<feature type="coiled-coil region" evidence="7">
    <location>
        <begin position="687"/>
        <end position="742"/>
    </location>
</feature>
<sequence length="1204" mass="135961">MRAGGSIKCAYEGRYSLYFKRIELQGFKSFADPVTIDLNDGITCIVGPNGSGKSNISDALRWVLGEQSPKSLRGGKMDDVIFAGTATRKPKGMAEVSLVIDNSLGILPLEYNEVQVTRRMYRSGESEYLINGNQCRLRDIKELFMDTGIGVDGYSIIGQGKIQEIVSTKPENRREIFEEAAGVVLYKSRKAEAERKLASASDNLERVKDIIAEIEGRIGTLKDESEKASEYIVLRDRYKYVGVNIIIHNIDGLIRTVENSRNELIEMENQLRAIDERSENIELKIEEIRDKSSMLDQAYEEANAELLEKIDELNTITSRGQVNEEKIQGIERELTRLESVIEETKNKLEAENNNFAELEANEKSYRAEKGEALAALQKAEADFNESKRKLEAINSEIENSKDDIISLSNKNITRKADISTLENYVTTLNDRKEKLSEEYSGKDETDAENARQLKQLEEQYREVENKQNVAASQLNEIIANIRSLENQTSNNAKQIEDLSNKYNRTLARKNTIEEMESNYEGYNNAVRLLMKQHTGGIIGTVSDLIKVPAGYEVATETALGAAMQNIICDDDASAKSAVRWLKDNKAGRATFLPLSSIRYNKQYPEREIENAPGYLGVASEIVKAEDKYHSILEYLLGRVIFTSNMDDAVRISKMTSKGYRIVTTDGEVINSSGAITGGKFKNKSANILERKNEIKELSEAALKHREQITALREEITAANVKIAELKESRGKAYDELQQIEVDKGVIASELERIKKLTDDAGAHKDLYASELDTLNGDIERATDMVTKHRAEIADAEAEITRLNNHIEELMGEAEKYDDRVNKLREITLENKLQLSEQDARILGLNELIERVRDTITDLENELEEAAEAHEELKEKHHMLTSSDAESSEKILQLTEFKQNLEERIKGLGESIDDNKAAYEEAIKDQKKLANELNELQDAKYKLEVKSAKSETLLDTQKDKLWDEFEVSFAEAQDIRDDDFGITAGNKEAKEIKLRMAELGDVNISSIEEYKSVSKRYEFMTAQENDISTAMKELRSIITNMERNIRDKFKENFDKVVINFEHSFRELFGGGHAELRLEDESDPLSSGIEIIAQPPGKKLKNINLMSGGEKTLTAIALMFAVIKAKPTPFCILDEVEAALDEANIERFSSYLKRFEDVQFALITHHKATMEHADVLYGVTMPEQGISRVLSLKFEDGFDPSEYSNE</sequence>